<dbReference type="InterPro" id="IPR012677">
    <property type="entry name" value="Nucleotide-bd_a/b_plait_sf"/>
</dbReference>
<reference evidence="3" key="2">
    <citation type="submission" date="2023-05" db="EMBL/GenBank/DDBJ databases">
        <authorList>
            <person name="Schelkunov M.I."/>
        </authorList>
    </citation>
    <scope>NUCLEOTIDE SEQUENCE</scope>
    <source>
        <strain evidence="3">Hsosn_3</strain>
        <tissue evidence="3">Leaf</tissue>
    </source>
</reference>
<dbReference type="SUPFAM" id="SSF54928">
    <property type="entry name" value="RNA-binding domain, RBD"/>
    <property type="match status" value="1"/>
</dbReference>
<keyword evidence="4" id="KW-1185">Reference proteome</keyword>
<comment type="caution">
    <text evidence="3">The sequence shown here is derived from an EMBL/GenBank/DDBJ whole genome shotgun (WGS) entry which is preliminary data.</text>
</comment>
<feature type="domain" description="RRM" evidence="2">
    <location>
        <begin position="37"/>
        <end position="92"/>
    </location>
</feature>
<dbReference type="Gene3D" id="3.30.70.330">
    <property type="match status" value="1"/>
</dbReference>
<dbReference type="Pfam" id="PF00076">
    <property type="entry name" value="RRM_1"/>
    <property type="match status" value="1"/>
</dbReference>
<dbReference type="CDD" id="cd00590">
    <property type="entry name" value="RRM_SF"/>
    <property type="match status" value="1"/>
</dbReference>
<dbReference type="Proteomes" id="UP001237642">
    <property type="component" value="Unassembled WGS sequence"/>
</dbReference>
<feature type="compositionally biased region" description="Basic and acidic residues" evidence="1">
    <location>
        <begin position="116"/>
        <end position="129"/>
    </location>
</feature>
<dbReference type="InterPro" id="IPR035979">
    <property type="entry name" value="RBD_domain_sf"/>
</dbReference>
<dbReference type="InterPro" id="IPR000504">
    <property type="entry name" value="RRM_dom"/>
</dbReference>
<evidence type="ECO:0000259" key="2">
    <source>
        <dbReference type="Pfam" id="PF00076"/>
    </source>
</evidence>
<accession>A0AAD8J5L1</accession>
<dbReference type="GO" id="GO:0003723">
    <property type="term" value="F:RNA binding"/>
    <property type="evidence" value="ECO:0007669"/>
    <property type="project" value="InterPro"/>
</dbReference>
<protein>
    <recommendedName>
        <fullName evidence="2">RRM domain-containing protein</fullName>
    </recommendedName>
</protein>
<gene>
    <name evidence="3" type="ORF">POM88_008103</name>
</gene>
<dbReference type="EMBL" id="JAUIZM010000002">
    <property type="protein sequence ID" value="KAK1398240.1"/>
    <property type="molecule type" value="Genomic_DNA"/>
</dbReference>
<evidence type="ECO:0000313" key="4">
    <source>
        <dbReference type="Proteomes" id="UP001237642"/>
    </source>
</evidence>
<evidence type="ECO:0000256" key="1">
    <source>
        <dbReference type="SAM" id="MobiDB-lite"/>
    </source>
</evidence>
<reference evidence="3" key="1">
    <citation type="submission" date="2023-02" db="EMBL/GenBank/DDBJ databases">
        <title>Genome of toxic invasive species Heracleum sosnowskyi carries increased number of genes despite the absence of recent whole-genome duplications.</title>
        <authorList>
            <person name="Schelkunov M."/>
            <person name="Shtratnikova V."/>
            <person name="Makarenko M."/>
            <person name="Klepikova A."/>
            <person name="Omelchenko D."/>
            <person name="Novikova G."/>
            <person name="Obukhova E."/>
            <person name="Bogdanov V."/>
            <person name="Penin A."/>
            <person name="Logacheva M."/>
        </authorList>
    </citation>
    <scope>NUCLEOTIDE SEQUENCE</scope>
    <source>
        <strain evidence="3">Hsosn_3</strain>
        <tissue evidence="3">Leaf</tissue>
    </source>
</reference>
<evidence type="ECO:0000313" key="3">
    <source>
        <dbReference type="EMBL" id="KAK1398240.1"/>
    </source>
</evidence>
<proteinExistence type="predicted"/>
<name>A0AAD8J5L1_9APIA</name>
<dbReference type="AlphaFoldDB" id="A0AAD8J5L1"/>
<organism evidence="3 4">
    <name type="scientific">Heracleum sosnowskyi</name>
    <dbReference type="NCBI Taxonomy" id="360622"/>
    <lineage>
        <taxon>Eukaryota</taxon>
        <taxon>Viridiplantae</taxon>
        <taxon>Streptophyta</taxon>
        <taxon>Embryophyta</taxon>
        <taxon>Tracheophyta</taxon>
        <taxon>Spermatophyta</taxon>
        <taxon>Magnoliopsida</taxon>
        <taxon>eudicotyledons</taxon>
        <taxon>Gunneridae</taxon>
        <taxon>Pentapetalae</taxon>
        <taxon>asterids</taxon>
        <taxon>campanulids</taxon>
        <taxon>Apiales</taxon>
        <taxon>Apiaceae</taxon>
        <taxon>Apioideae</taxon>
        <taxon>apioid superclade</taxon>
        <taxon>Tordylieae</taxon>
        <taxon>Tordyliinae</taxon>
        <taxon>Heracleum</taxon>
    </lineage>
</organism>
<feature type="region of interest" description="Disordered" evidence="1">
    <location>
        <begin position="116"/>
        <end position="135"/>
    </location>
</feature>
<sequence>MISRASLMQKRWLRVEVMRVFGNKMKPRNRTGNCAKAEDIWQHFGSAGKVFDIILPEKRDKWNNRIGFVKVENITSAELMVTKLKNERFIGSVLDMQIIKNDSNVAGNNLKISKGKENLESQKSQKIEQQEEDVF</sequence>